<dbReference type="Ensembl" id="ENSCINT00000036643.1">
    <property type="protein sequence ID" value="ENSCINP00000032071.1"/>
    <property type="gene ID" value="ENSCING00000020335.1"/>
</dbReference>
<dbReference type="InParanoid" id="H2XQY7"/>
<dbReference type="AlphaFoldDB" id="H2XQY7"/>
<feature type="transmembrane region" description="Helical" evidence="1">
    <location>
        <begin position="12"/>
        <end position="30"/>
    </location>
</feature>
<dbReference type="HOGENOM" id="CLU_3175120_0_0_1"/>
<keyword evidence="3" id="KW-1185">Reference proteome</keyword>
<reference evidence="3" key="1">
    <citation type="journal article" date="2002" name="Science">
        <title>The draft genome of Ciona intestinalis: insights into chordate and vertebrate origins.</title>
        <authorList>
            <person name="Dehal P."/>
            <person name="Satou Y."/>
            <person name="Campbell R.K."/>
            <person name="Chapman J."/>
            <person name="Degnan B."/>
            <person name="De Tomaso A."/>
            <person name="Davidson B."/>
            <person name="Di Gregorio A."/>
            <person name="Gelpke M."/>
            <person name="Goodstein D.M."/>
            <person name="Harafuji N."/>
            <person name="Hastings K.E."/>
            <person name="Ho I."/>
            <person name="Hotta K."/>
            <person name="Huang W."/>
            <person name="Kawashima T."/>
            <person name="Lemaire P."/>
            <person name="Martinez D."/>
            <person name="Meinertzhagen I.A."/>
            <person name="Necula S."/>
            <person name="Nonaka M."/>
            <person name="Putnam N."/>
            <person name="Rash S."/>
            <person name="Saiga H."/>
            <person name="Satake M."/>
            <person name="Terry A."/>
            <person name="Yamada L."/>
            <person name="Wang H.G."/>
            <person name="Awazu S."/>
            <person name="Azumi K."/>
            <person name="Boore J."/>
            <person name="Branno M."/>
            <person name="Chin-Bow S."/>
            <person name="DeSantis R."/>
            <person name="Doyle S."/>
            <person name="Francino P."/>
            <person name="Keys D.N."/>
            <person name="Haga S."/>
            <person name="Hayashi H."/>
            <person name="Hino K."/>
            <person name="Imai K.S."/>
            <person name="Inaba K."/>
            <person name="Kano S."/>
            <person name="Kobayashi K."/>
            <person name="Kobayashi M."/>
            <person name="Lee B.I."/>
            <person name="Makabe K.W."/>
            <person name="Manohar C."/>
            <person name="Matassi G."/>
            <person name="Medina M."/>
            <person name="Mochizuki Y."/>
            <person name="Mount S."/>
            <person name="Morishita T."/>
            <person name="Miura S."/>
            <person name="Nakayama A."/>
            <person name="Nishizaka S."/>
            <person name="Nomoto H."/>
            <person name="Ohta F."/>
            <person name="Oishi K."/>
            <person name="Rigoutsos I."/>
            <person name="Sano M."/>
            <person name="Sasaki A."/>
            <person name="Sasakura Y."/>
            <person name="Shoguchi E."/>
            <person name="Shin-i T."/>
            <person name="Spagnuolo A."/>
            <person name="Stainier D."/>
            <person name="Suzuki M.M."/>
            <person name="Tassy O."/>
            <person name="Takatori N."/>
            <person name="Tokuoka M."/>
            <person name="Yagi K."/>
            <person name="Yoshizaki F."/>
            <person name="Wada S."/>
            <person name="Zhang C."/>
            <person name="Hyatt P.D."/>
            <person name="Larimer F."/>
            <person name="Detter C."/>
            <person name="Doggett N."/>
            <person name="Glavina T."/>
            <person name="Hawkins T."/>
            <person name="Richardson P."/>
            <person name="Lucas S."/>
            <person name="Kohara Y."/>
            <person name="Levine M."/>
            <person name="Satoh N."/>
            <person name="Rokhsar D.S."/>
        </authorList>
    </citation>
    <scope>NUCLEOTIDE SEQUENCE [LARGE SCALE GENOMIC DNA]</scope>
</reference>
<keyword evidence="1" id="KW-1133">Transmembrane helix</keyword>
<evidence type="ECO:0000256" key="1">
    <source>
        <dbReference type="SAM" id="Phobius"/>
    </source>
</evidence>
<evidence type="ECO:0000313" key="2">
    <source>
        <dbReference type="Ensembl" id="ENSCINP00000032071.1"/>
    </source>
</evidence>
<accession>H2XQY7</accession>
<reference evidence="2" key="2">
    <citation type="journal article" date="2008" name="Genome Biol.">
        <title>Improved genome assembly and evidence-based global gene model set for the chordate Ciona intestinalis: new insight into intron and operon populations.</title>
        <authorList>
            <person name="Satou Y."/>
            <person name="Mineta K."/>
            <person name="Ogasawara M."/>
            <person name="Sasakura Y."/>
            <person name="Shoguchi E."/>
            <person name="Ueno K."/>
            <person name="Yamada L."/>
            <person name="Matsumoto J."/>
            <person name="Wasserscheid J."/>
            <person name="Dewar K."/>
            <person name="Wiley G.B."/>
            <person name="Macmil S.L."/>
            <person name="Roe B.A."/>
            <person name="Zeller R.W."/>
            <person name="Hastings K.E."/>
            <person name="Lemaire P."/>
            <person name="Lindquist E."/>
            <person name="Endo T."/>
            <person name="Hotta K."/>
            <person name="Inaba K."/>
        </authorList>
    </citation>
    <scope>NUCLEOTIDE SEQUENCE [LARGE SCALE GENOMIC DNA]</scope>
    <source>
        <strain evidence="2">wild type</strain>
    </source>
</reference>
<dbReference type="Proteomes" id="UP000008144">
    <property type="component" value="Chromosome 2"/>
</dbReference>
<sequence length="47" mass="5435">MCIQSAKFKSRYFFCSGGTIFLFFRLRNVFLKLSTKVSSRCVVSNCI</sequence>
<evidence type="ECO:0000313" key="3">
    <source>
        <dbReference type="Proteomes" id="UP000008144"/>
    </source>
</evidence>
<reference evidence="2" key="4">
    <citation type="submission" date="2025-09" db="UniProtKB">
        <authorList>
            <consortium name="Ensembl"/>
        </authorList>
    </citation>
    <scope>IDENTIFICATION</scope>
</reference>
<dbReference type="EMBL" id="EAAA01001421">
    <property type="status" value="NOT_ANNOTATED_CDS"/>
    <property type="molecule type" value="Genomic_DNA"/>
</dbReference>
<proteinExistence type="predicted"/>
<protein>
    <submittedName>
        <fullName evidence="2">Uncharacterized protein</fullName>
    </submittedName>
</protein>
<keyword evidence="1" id="KW-0472">Membrane</keyword>
<keyword evidence="1" id="KW-0812">Transmembrane</keyword>
<reference evidence="2" key="3">
    <citation type="submission" date="2025-08" db="UniProtKB">
        <authorList>
            <consortium name="Ensembl"/>
        </authorList>
    </citation>
    <scope>IDENTIFICATION</scope>
</reference>
<organism evidence="2 3">
    <name type="scientific">Ciona intestinalis</name>
    <name type="common">Transparent sea squirt</name>
    <name type="synonym">Ascidia intestinalis</name>
    <dbReference type="NCBI Taxonomy" id="7719"/>
    <lineage>
        <taxon>Eukaryota</taxon>
        <taxon>Metazoa</taxon>
        <taxon>Chordata</taxon>
        <taxon>Tunicata</taxon>
        <taxon>Ascidiacea</taxon>
        <taxon>Phlebobranchia</taxon>
        <taxon>Cionidae</taxon>
        <taxon>Ciona</taxon>
    </lineage>
</organism>
<name>H2XQY7_CIOIN</name>